<sequence length="254" mass="28499">MLLILLLVSETQSSVTECGVSVDGNQQRRGYSSLNGCFCVLSTDSDCDVLTCVSSLIRKPPTDNPYTQLKDQIIDPRADSENARLKELLPDLHLGDNTPSQQLMRMKEFKNGRVSEDVLKTLFLQRLLLSMQQIFSVCDERLGELAQTADKIGETAANASVIGEVKTTPSLSMLEARVEELTNQPQRLSRDLTRQQGRHRGSKSLSQARSVNDPNNTNCWYHTRFVTKLENALNHVSFRKTSRIVRCPLAMTKD</sequence>
<dbReference type="OrthoDB" id="10048650at2759"/>
<dbReference type="PANTHER" id="PTHR33327">
    <property type="entry name" value="ENDONUCLEASE"/>
    <property type="match status" value="1"/>
</dbReference>
<gene>
    <name evidence="2" type="ORF">AVEN_197498_1</name>
</gene>
<reference evidence="2 3" key="1">
    <citation type="journal article" date="2019" name="Sci. Rep.">
        <title>Orb-weaving spider Araneus ventricosus genome elucidates the spidroin gene catalogue.</title>
        <authorList>
            <person name="Kono N."/>
            <person name="Nakamura H."/>
            <person name="Ohtoshi R."/>
            <person name="Moran D.A.P."/>
            <person name="Shinohara A."/>
            <person name="Yoshida Y."/>
            <person name="Fujiwara M."/>
            <person name="Mori M."/>
            <person name="Tomita M."/>
            <person name="Arakawa K."/>
        </authorList>
    </citation>
    <scope>NUCLEOTIDE SEQUENCE [LARGE SCALE GENOMIC DNA]</scope>
</reference>
<evidence type="ECO:0000313" key="3">
    <source>
        <dbReference type="Proteomes" id="UP000499080"/>
    </source>
</evidence>
<comment type="caution">
    <text evidence="2">The sequence shown here is derived from an EMBL/GenBank/DDBJ whole genome shotgun (WGS) entry which is preliminary data.</text>
</comment>
<dbReference type="AlphaFoldDB" id="A0A4Y2BRI6"/>
<evidence type="ECO:0000256" key="1">
    <source>
        <dbReference type="SAM" id="MobiDB-lite"/>
    </source>
</evidence>
<evidence type="ECO:0000313" key="2">
    <source>
        <dbReference type="EMBL" id="GBL94810.1"/>
    </source>
</evidence>
<dbReference type="Proteomes" id="UP000499080">
    <property type="component" value="Unassembled WGS sequence"/>
</dbReference>
<name>A0A4Y2BRI6_ARAVE</name>
<accession>A0A4Y2BRI6</accession>
<protein>
    <submittedName>
        <fullName evidence="2">Uncharacterized protein</fullName>
    </submittedName>
</protein>
<dbReference type="EMBL" id="BGPR01000106">
    <property type="protein sequence ID" value="GBL94810.1"/>
    <property type="molecule type" value="Genomic_DNA"/>
</dbReference>
<proteinExistence type="predicted"/>
<keyword evidence="3" id="KW-1185">Reference proteome</keyword>
<organism evidence="2 3">
    <name type="scientific">Araneus ventricosus</name>
    <name type="common">Orbweaver spider</name>
    <name type="synonym">Epeira ventricosa</name>
    <dbReference type="NCBI Taxonomy" id="182803"/>
    <lineage>
        <taxon>Eukaryota</taxon>
        <taxon>Metazoa</taxon>
        <taxon>Ecdysozoa</taxon>
        <taxon>Arthropoda</taxon>
        <taxon>Chelicerata</taxon>
        <taxon>Arachnida</taxon>
        <taxon>Araneae</taxon>
        <taxon>Araneomorphae</taxon>
        <taxon>Entelegynae</taxon>
        <taxon>Araneoidea</taxon>
        <taxon>Araneidae</taxon>
        <taxon>Araneus</taxon>
    </lineage>
</organism>
<dbReference type="PANTHER" id="PTHR33327:SF3">
    <property type="entry name" value="RNA-DIRECTED DNA POLYMERASE"/>
    <property type="match status" value="1"/>
</dbReference>
<feature type="region of interest" description="Disordered" evidence="1">
    <location>
        <begin position="180"/>
        <end position="211"/>
    </location>
</feature>